<dbReference type="EMBL" id="NPDY01000002">
    <property type="protein sequence ID" value="PJZ70702.1"/>
    <property type="molecule type" value="Genomic_DNA"/>
</dbReference>
<dbReference type="RefSeq" id="WP_100712708.1">
    <property type="nucleotide sequence ID" value="NZ_NPDY01000002.1"/>
</dbReference>
<evidence type="ECO:0000256" key="2">
    <source>
        <dbReference type="SAM" id="SignalP"/>
    </source>
</evidence>
<evidence type="ECO:0000313" key="6">
    <source>
        <dbReference type="Proteomes" id="UP000231990"/>
    </source>
</evidence>
<dbReference type="OrthoDB" id="9791261at2"/>
<dbReference type="InterPro" id="IPR010131">
    <property type="entry name" value="MdtP/NodT-like"/>
</dbReference>
<proteinExistence type="inferred from homology"/>
<dbReference type="SUPFAM" id="SSF56954">
    <property type="entry name" value="Outer membrane efflux proteins (OEP)"/>
    <property type="match status" value="1"/>
</dbReference>
<dbReference type="AlphaFoldDB" id="A0A2M9ZPA1"/>
<evidence type="ECO:0000313" key="4">
    <source>
        <dbReference type="EMBL" id="PJZ73912.1"/>
    </source>
</evidence>
<accession>A0A2M9ZPA1</accession>
<dbReference type="PANTHER" id="PTHR30203">
    <property type="entry name" value="OUTER MEMBRANE CATION EFFLUX PROTEIN"/>
    <property type="match status" value="1"/>
</dbReference>
<feature type="signal peptide" evidence="2">
    <location>
        <begin position="1"/>
        <end position="21"/>
    </location>
</feature>
<protein>
    <recommendedName>
        <fullName evidence="7">Channel protein TolC</fullName>
    </recommendedName>
</protein>
<evidence type="ECO:0000256" key="1">
    <source>
        <dbReference type="ARBA" id="ARBA00007613"/>
    </source>
</evidence>
<feature type="chain" id="PRO_5014754447" description="Channel protein TolC" evidence="2">
    <location>
        <begin position="22"/>
        <end position="443"/>
    </location>
</feature>
<evidence type="ECO:0000313" key="3">
    <source>
        <dbReference type="EMBL" id="PJZ70702.1"/>
    </source>
</evidence>
<dbReference type="Gene3D" id="1.20.1600.10">
    <property type="entry name" value="Outer membrane efflux proteins (OEP)"/>
    <property type="match status" value="1"/>
</dbReference>
<evidence type="ECO:0000313" key="5">
    <source>
        <dbReference type="Proteomes" id="UP000231962"/>
    </source>
</evidence>
<dbReference type="PANTHER" id="PTHR30203:SF24">
    <property type="entry name" value="BLR4935 PROTEIN"/>
    <property type="match status" value="1"/>
</dbReference>
<dbReference type="GO" id="GO:0015562">
    <property type="term" value="F:efflux transmembrane transporter activity"/>
    <property type="evidence" value="ECO:0007669"/>
    <property type="project" value="InterPro"/>
</dbReference>
<dbReference type="InterPro" id="IPR003423">
    <property type="entry name" value="OMP_efflux"/>
</dbReference>
<keyword evidence="2" id="KW-0732">Signal</keyword>
<reference evidence="5 6" key="1">
    <citation type="submission" date="2017-07" db="EMBL/GenBank/DDBJ databases">
        <title>Leptospira spp. isolated from tropical soils.</title>
        <authorList>
            <person name="Thibeaux R."/>
            <person name="Iraola G."/>
            <person name="Ferres I."/>
            <person name="Bierque E."/>
            <person name="Girault D."/>
            <person name="Soupe-Gilbert M.-E."/>
            <person name="Picardeau M."/>
            <person name="Goarant C."/>
        </authorList>
    </citation>
    <scope>NUCLEOTIDE SEQUENCE [LARGE SCALE GENOMIC DNA]</scope>
    <source>
        <strain evidence="4 6">FH1-B-B1</strain>
        <strain evidence="3 5">FH1-B-C1</strain>
    </source>
</reference>
<dbReference type="Proteomes" id="UP000231962">
    <property type="component" value="Unassembled WGS sequence"/>
</dbReference>
<dbReference type="Pfam" id="PF02321">
    <property type="entry name" value="OEP"/>
    <property type="match status" value="1"/>
</dbReference>
<dbReference type="Proteomes" id="UP000231990">
    <property type="component" value="Unassembled WGS sequence"/>
</dbReference>
<dbReference type="EMBL" id="NPDZ01000003">
    <property type="protein sequence ID" value="PJZ73912.1"/>
    <property type="molecule type" value="Genomic_DNA"/>
</dbReference>
<comment type="similarity">
    <text evidence="1">Belongs to the outer membrane factor (OMF) (TC 1.B.17) family.</text>
</comment>
<evidence type="ECO:0008006" key="7">
    <source>
        <dbReference type="Google" id="ProtNLM"/>
    </source>
</evidence>
<comment type="caution">
    <text evidence="4">The sequence shown here is derived from an EMBL/GenBank/DDBJ whole genome shotgun (WGS) entry which is preliminary data.</text>
</comment>
<gene>
    <name evidence="3" type="ORF">CH360_04025</name>
    <name evidence="4" type="ORF">CH373_07165</name>
</gene>
<sequence length="443" mass="49399">MFRLTSFLLLLQLLGTCSLFSQTLEKDPQPLTIEECANISLKQNLTLLAKKYDVDIAKADEIQAGLYRNPSFSALSSLNPFGKNYNQSSTGGPRQLDLLLNVPLDLSSKIKSGKRKAQTWTYISEVMLEAAFREVAYQTRVAYLELVLKENVLQLLRDREINLQRLAKTIQNRIGGSGIQPLLLTRAQLAVESASIDTQVAVVDVETARRALALLLGKEGSPDLVPLTKLRDVQLEDPPKYDEIIETVKEDYPNLQALRLAVDFSENQITAAQAQVWDDFTLFGGVSRQSGVDAYPKALPNSGYPMETGIPGQSSWALGVIIPLPSLNRNQGNIRKARVIKEQATVYYRAAEITLEKEVKTLIQGMLLNKNIIQQIESSQLPKAQKVLNNQQRLFGTGGANLLEYFDAVNAYNGTLMTYYKAVADYRKNRAKLESYLNKGIRP</sequence>
<name>A0A2M9ZPA1_9LEPT</name>
<keyword evidence="5" id="KW-1185">Reference proteome</keyword>
<organism evidence="4 6">
    <name type="scientific">Leptospira perolatii</name>
    <dbReference type="NCBI Taxonomy" id="2023191"/>
    <lineage>
        <taxon>Bacteria</taxon>
        <taxon>Pseudomonadati</taxon>
        <taxon>Spirochaetota</taxon>
        <taxon>Spirochaetia</taxon>
        <taxon>Leptospirales</taxon>
        <taxon>Leptospiraceae</taxon>
        <taxon>Leptospira</taxon>
    </lineage>
</organism>